<dbReference type="eggNOG" id="COG1506">
    <property type="taxonomic scope" value="Bacteria"/>
</dbReference>
<dbReference type="PANTHER" id="PTHR42776">
    <property type="entry name" value="SERINE PEPTIDASE S9 FAMILY MEMBER"/>
    <property type="match status" value="1"/>
</dbReference>
<dbReference type="AlphaFoldDB" id="A0A074MCW8"/>
<dbReference type="Gene3D" id="3.40.50.1820">
    <property type="entry name" value="alpha/beta hydrolase"/>
    <property type="match status" value="1"/>
</dbReference>
<dbReference type="InterPro" id="IPR029058">
    <property type="entry name" value="AB_hydrolase_fold"/>
</dbReference>
<dbReference type="EMBL" id="JMIW01000001">
    <property type="protein sequence ID" value="KEO91324.1"/>
    <property type="molecule type" value="Genomic_DNA"/>
</dbReference>
<sequence length="667" mass="72210">MKSTVPGLWGLFSCVLLAGSAFTSPVLASEAEEDAKRFGARSSVLDISLSPSGTKLAWIAPGPGHTEQLFVIDMEDGKGVTPISTNSAVHADLSRCEWATDERLVCEIYGMSKAGDGVLVPFTRMFTIGDDGSDVTSLTERSTSRSLGFNQDGGDIVALDIEGEEGRLLMTRNYIPERTTGTRMASSKEGLGVDQIDVENGKRRTELQPDAGADYYIADDKGYVRLKARSATDSSGYVKDSRMYLVRESGKNNWERLADITLNGEQIEFTPAAIDAGSNQLFAYSTINGYVALVGIPLDGSGTAKIIAARDDVDVDGLVRIGRQRRVVGVSYATEKRAVEYFDEELASLAKALGQALPKQPLINFAGASSDESKLIIIASSDTDPGTVYLFDKGAKKLEVLLAMRDPLVDRTMGEMRPITFPASDGTQIPGYLTLPPGSDGKGLPAIVLPHGGPAARDYWGFDWMVQFFTARGFAVLQPNFRGSAGYGEAWFGRNGYQEWDVAIGDVNDAGRWMISEGIAAPDKLAIVGWSYGGYAALQSQVVDPQLYKAVVAIAPVTDLEYLRSDARAYTNFRFRDEQLGRGPHIDAGSPRRHAEKFAAPVALFHGTLDVNVDVRHSKGMADALNDAGKPVTYVEFEDLRHGLRDSDARTRMLGSIDSFLTQSLGR</sequence>
<proteinExistence type="predicted"/>
<feature type="domain" description="Peptidase S9 prolyl oligopeptidase catalytic" evidence="3">
    <location>
        <begin position="460"/>
        <end position="666"/>
    </location>
</feature>
<comment type="caution">
    <text evidence="4">The sequence shown here is derived from an EMBL/GenBank/DDBJ whole genome shotgun (WGS) entry which is preliminary data.</text>
</comment>
<feature type="signal peptide" evidence="2">
    <location>
        <begin position="1"/>
        <end position="28"/>
    </location>
</feature>
<reference evidence="4 5" key="1">
    <citation type="submission" date="2014-04" db="EMBL/GenBank/DDBJ databases">
        <title>A comprehensive comparison of genomes of Erythrobacter spp. strains.</title>
        <authorList>
            <person name="Zheng Q."/>
        </authorList>
    </citation>
    <scope>NUCLEOTIDE SEQUENCE [LARGE SCALE GENOMIC DNA]</scope>
    <source>
        <strain evidence="4 5">DSM 6997</strain>
    </source>
</reference>
<dbReference type="RefSeq" id="WP_051698841.1">
    <property type="nucleotide sequence ID" value="NZ_JMIW01000001.1"/>
</dbReference>
<feature type="chain" id="PRO_5001697199" evidence="2">
    <location>
        <begin position="29"/>
        <end position="667"/>
    </location>
</feature>
<evidence type="ECO:0000313" key="5">
    <source>
        <dbReference type="Proteomes" id="UP000027647"/>
    </source>
</evidence>
<keyword evidence="1" id="KW-0378">Hydrolase</keyword>
<evidence type="ECO:0000313" key="4">
    <source>
        <dbReference type="EMBL" id="KEO91324.1"/>
    </source>
</evidence>
<dbReference type="Pfam" id="PF00326">
    <property type="entry name" value="Peptidase_S9"/>
    <property type="match status" value="1"/>
</dbReference>
<dbReference type="GO" id="GO:0006508">
    <property type="term" value="P:proteolysis"/>
    <property type="evidence" value="ECO:0007669"/>
    <property type="project" value="InterPro"/>
</dbReference>
<dbReference type="SUPFAM" id="SSF53474">
    <property type="entry name" value="alpha/beta-Hydrolases"/>
    <property type="match status" value="1"/>
</dbReference>
<keyword evidence="5" id="KW-1185">Reference proteome</keyword>
<dbReference type="SUPFAM" id="SSF82171">
    <property type="entry name" value="DPP6 N-terminal domain-like"/>
    <property type="match status" value="1"/>
</dbReference>
<gene>
    <name evidence="4" type="ORF">EH31_01280</name>
</gene>
<evidence type="ECO:0000256" key="2">
    <source>
        <dbReference type="SAM" id="SignalP"/>
    </source>
</evidence>
<organism evidence="4 5">
    <name type="scientific">Erythrobacter longus</name>
    <dbReference type="NCBI Taxonomy" id="1044"/>
    <lineage>
        <taxon>Bacteria</taxon>
        <taxon>Pseudomonadati</taxon>
        <taxon>Pseudomonadota</taxon>
        <taxon>Alphaproteobacteria</taxon>
        <taxon>Sphingomonadales</taxon>
        <taxon>Erythrobacteraceae</taxon>
        <taxon>Erythrobacter/Porphyrobacter group</taxon>
        <taxon>Erythrobacter</taxon>
    </lineage>
</organism>
<name>A0A074MCW8_ERYLO</name>
<dbReference type="Proteomes" id="UP000027647">
    <property type="component" value="Unassembled WGS sequence"/>
</dbReference>
<dbReference type="STRING" id="1044.EH31_01280"/>
<dbReference type="PANTHER" id="PTHR42776:SF27">
    <property type="entry name" value="DIPEPTIDYL PEPTIDASE FAMILY MEMBER 6"/>
    <property type="match status" value="1"/>
</dbReference>
<keyword evidence="2" id="KW-0732">Signal</keyword>
<dbReference type="GO" id="GO:0004252">
    <property type="term" value="F:serine-type endopeptidase activity"/>
    <property type="evidence" value="ECO:0007669"/>
    <property type="project" value="TreeGrafter"/>
</dbReference>
<evidence type="ECO:0000259" key="3">
    <source>
        <dbReference type="Pfam" id="PF00326"/>
    </source>
</evidence>
<dbReference type="InterPro" id="IPR001375">
    <property type="entry name" value="Peptidase_S9_cat"/>
</dbReference>
<dbReference type="OrthoDB" id="1094230at2"/>
<protein>
    <submittedName>
        <fullName evidence="4">Peptidase S9</fullName>
    </submittedName>
</protein>
<accession>A0A074MCW8</accession>
<evidence type="ECO:0000256" key="1">
    <source>
        <dbReference type="ARBA" id="ARBA00022801"/>
    </source>
</evidence>